<evidence type="ECO:0000313" key="9">
    <source>
        <dbReference type="Proteomes" id="UP000324760"/>
    </source>
</evidence>
<keyword evidence="9" id="KW-1185">Reference proteome</keyword>
<dbReference type="KEGG" id="ncu:F0U83_11345"/>
<keyword evidence="4 7" id="KW-0812">Transmembrane</keyword>
<dbReference type="InterPro" id="IPR002771">
    <property type="entry name" value="Multi_antbiot-R_MarC"/>
</dbReference>
<feature type="transmembrane region" description="Helical" evidence="7">
    <location>
        <begin position="39"/>
        <end position="61"/>
    </location>
</feature>
<evidence type="ECO:0000256" key="1">
    <source>
        <dbReference type="ARBA" id="ARBA00004651"/>
    </source>
</evidence>
<evidence type="ECO:0000256" key="3">
    <source>
        <dbReference type="ARBA" id="ARBA00022475"/>
    </source>
</evidence>
<feature type="transmembrane region" description="Helical" evidence="7">
    <location>
        <begin position="109"/>
        <end position="129"/>
    </location>
</feature>
<reference evidence="8 9" key="1">
    <citation type="journal article" date="2019" name="Biochem. Eng. J.">
        <title>Metabolic engineering of the marine bacteria Neptunomonas concharum for the production of acetoin and meso-2,3-butanediol from acetate.</title>
        <authorList>
            <person name="Li W."/>
            <person name="Pu N."/>
            <person name="Liu C.-X."/>
            <person name="Yuan Q.-P."/>
            <person name="Li Z.-J."/>
        </authorList>
    </citation>
    <scope>NUCLEOTIDE SEQUENCE [LARGE SCALE GENOMIC DNA]</scope>
    <source>
        <strain evidence="8 9">JCM17730</strain>
    </source>
</reference>
<evidence type="ECO:0000313" key="8">
    <source>
        <dbReference type="EMBL" id="QEQ97259.1"/>
    </source>
</evidence>
<dbReference type="EMBL" id="CP043869">
    <property type="protein sequence ID" value="QEQ97259.1"/>
    <property type="molecule type" value="Genomic_DNA"/>
</dbReference>
<dbReference type="AlphaFoldDB" id="A0A5P1RC73"/>
<dbReference type="OrthoDB" id="21094at2"/>
<comment type="subcellular location">
    <subcellularLocation>
        <location evidence="1 7">Cell membrane</location>
        <topology evidence="1 7">Multi-pass membrane protein</topology>
    </subcellularLocation>
</comment>
<dbReference type="Proteomes" id="UP000324760">
    <property type="component" value="Chromosome"/>
</dbReference>
<organism evidence="8 9">
    <name type="scientific">Neptunomonas concharum</name>
    <dbReference type="NCBI Taxonomy" id="1031538"/>
    <lineage>
        <taxon>Bacteria</taxon>
        <taxon>Pseudomonadati</taxon>
        <taxon>Pseudomonadota</taxon>
        <taxon>Gammaproteobacteria</taxon>
        <taxon>Oceanospirillales</taxon>
        <taxon>Oceanospirillaceae</taxon>
        <taxon>Neptunomonas</taxon>
    </lineage>
</organism>
<keyword evidence="6 7" id="KW-0472">Membrane</keyword>
<dbReference type="Pfam" id="PF01914">
    <property type="entry name" value="MarC"/>
    <property type="match status" value="1"/>
</dbReference>
<evidence type="ECO:0000256" key="2">
    <source>
        <dbReference type="ARBA" id="ARBA00009784"/>
    </source>
</evidence>
<proteinExistence type="inferred from homology"/>
<feature type="transmembrane region" description="Helical" evidence="7">
    <location>
        <begin position="6"/>
        <end position="27"/>
    </location>
</feature>
<evidence type="ECO:0000256" key="5">
    <source>
        <dbReference type="ARBA" id="ARBA00022989"/>
    </source>
</evidence>
<dbReference type="NCBIfam" id="TIGR00427">
    <property type="entry name" value="NAAT family transporter"/>
    <property type="match status" value="1"/>
</dbReference>
<feature type="transmembrane region" description="Helical" evidence="7">
    <location>
        <begin position="67"/>
        <end position="89"/>
    </location>
</feature>
<gene>
    <name evidence="8" type="ORF">F0U83_11345</name>
</gene>
<comment type="similarity">
    <text evidence="2 7">Belongs to the UPF0056 (MarC) family.</text>
</comment>
<feature type="transmembrane region" description="Helical" evidence="7">
    <location>
        <begin position="176"/>
        <end position="196"/>
    </location>
</feature>
<dbReference type="PANTHER" id="PTHR33508:SF1">
    <property type="entry name" value="UPF0056 MEMBRANE PROTEIN YHCE"/>
    <property type="match status" value="1"/>
</dbReference>
<accession>A0A5P1RC73</accession>
<evidence type="ECO:0000256" key="4">
    <source>
        <dbReference type="ARBA" id="ARBA00022692"/>
    </source>
</evidence>
<keyword evidence="5 7" id="KW-1133">Transmembrane helix</keyword>
<keyword evidence="3" id="KW-1003">Cell membrane</keyword>
<dbReference type="PANTHER" id="PTHR33508">
    <property type="entry name" value="UPF0056 MEMBRANE PROTEIN YHCE"/>
    <property type="match status" value="1"/>
</dbReference>
<evidence type="ECO:0000256" key="7">
    <source>
        <dbReference type="RuleBase" id="RU362048"/>
    </source>
</evidence>
<dbReference type="GO" id="GO:0005886">
    <property type="term" value="C:plasma membrane"/>
    <property type="evidence" value="ECO:0007669"/>
    <property type="project" value="UniProtKB-SubCell"/>
</dbReference>
<evidence type="ECO:0000256" key="6">
    <source>
        <dbReference type="ARBA" id="ARBA00023136"/>
    </source>
</evidence>
<sequence length="202" mass="21757">MDEFASTFIFFFAVIDPIGTVPVFLAVTAHYDRQLKRKIALQATAISAVILLFFIVVGELILTALGIPLSAFEVAGGVILFLFSLTMIFGDGKPEEELKLTHSSTEKAIFPLAIPSIASPGAILAAIMLTEKDRFHVTEQLQTAFIMLLVLVVVLILLLCASWIDKLIGKSGASVISRIMGIILSAVAITSILSGIKNYYGL</sequence>
<name>A0A5P1RC73_9GAMM</name>
<protein>
    <recommendedName>
        <fullName evidence="7">UPF0056 membrane protein</fullName>
    </recommendedName>
</protein>
<feature type="transmembrane region" description="Helical" evidence="7">
    <location>
        <begin position="141"/>
        <end position="164"/>
    </location>
</feature>
<dbReference type="RefSeq" id="WP_138987098.1">
    <property type="nucleotide sequence ID" value="NZ_CP043869.1"/>
</dbReference>